<accession>A0A0A1UAE7</accession>
<keyword evidence="2" id="KW-1133">Transmembrane helix</keyword>
<feature type="compositionally biased region" description="Polar residues" evidence="1">
    <location>
        <begin position="1"/>
        <end position="38"/>
    </location>
</feature>
<feature type="transmembrane region" description="Helical" evidence="2">
    <location>
        <begin position="120"/>
        <end position="144"/>
    </location>
</feature>
<dbReference type="RefSeq" id="XP_004258773.1">
    <property type="nucleotide sequence ID" value="XM_004258725.1"/>
</dbReference>
<protein>
    <submittedName>
        <fullName evidence="3">Uncharacterized protein</fullName>
    </submittedName>
</protein>
<reference evidence="3 4" key="1">
    <citation type="submission" date="2012-10" db="EMBL/GenBank/DDBJ databases">
        <authorList>
            <person name="Zafar N."/>
            <person name="Inman J."/>
            <person name="Hall N."/>
            <person name="Lorenzi H."/>
            <person name="Caler E."/>
        </authorList>
    </citation>
    <scope>NUCLEOTIDE SEQUENCE [LARGE SCALE GENOMIC DNA]</scope>
    <source>
        <strain evidence="3 4">IP1</strain>
    </source>
</reference>
<dbReference type="OMA" id="NNNEHPK"/>
<keyword evidence="4" id="KW-1185">Reference proteome</keyword>
<feature type="region of interest" description="Disordered" evidence="1">
    <location>
        <begin position="155"/>
        <end position="178"/>
    </location>
</feature>
<sequence>MSQHDTTTPHSPQEQTLPETKDNSNTLNNQPQPSQKKSSIFKESKSPFKGLYGSTPLFQNLEYNNLTRDLREKYGKGIVLKGDKNADNDMDVSEAINILVTMVVCAMALGFVGYGYGGVVYAGLGAAIGIFLGMIADTLLVIIYSSDMYKKKHQKQKNLKIQPKRPQNPNNNEHPKTD</sequence>
<evidence type="ECO:0000313" key="4">
    <source>
        <dbReference type="Proteomes" id="UP000014680"/>
    </source>
</evidence>
<gene>
    <name evidence="3" type="ORF">EIN_387260</name>
</gene>
<evidence type="ECO:0000256" key="1">
    <source>
        <dbReference type="SAM" id="MobiDB-lite"/>
    </source>
</evidence>
<dbReference type="KEGG" id="eiv:EIN_387260"/>
<feature type="transmembrane region" description="Helical" evidence="2">
    <location>
        <begin position="95"/>
        <end position="114"/>
    </location>
</feature>
<dbReference type="VEuPathDB" id="AmoebaDB:EIN_387260"/>
<name>A0A0A1UAE7_ENTIV</name>
<dbReference type="EMBL" id="KB206398">
    <property type="protein sequence ID" value="ELP92002.1"/>
    <property type="molecule type" value="Genomic_DNA"/>
</dbReference>
<feature type="region of interest" description="Disordered" evidence="1">
    <location>
        <begin position="1"/>
        <end position="41"/>
    </location>
</feature>
<keyword evidence="2" id="KW-0812">Transmembrane</keyword>
<proteinExistence type="predicted"/>
<dbReference type="OrthoDB" id="29847at2759"/>
<organism evidence="3 4">
    <name type="scientific">Entamoeba invadens IP1</name>
    <dbReference type="NCBI Taxonomy" id="370355"/>
    <lineage>
        <taxon>Eukaryota</taxon>
        <taxon>Amoebozoa</taxon>
        <taxon>Evosea</taxon>
        <taxon>Archamoebae</taxon>
        <taxon>Mastigamoebida</taxon>
        <taxon>Entamoebidae</taxon>
        <taxon>Entamoeba</taxon>
    </lineage>
</organism>
<evidence type="ECO:0000313" key="3">
    <source>
        <dbReference type="EMBL" id="ELP92002.1"/>
    </source>
</evidence>
<dbReference type="GeneID" id="14890990"/>
<evidence type="ECO:0000256" key="2">
    <source>
        <dbReference type="SAM" id="Phobius"/>
    </source>
</evidence>
<dbReference type="Proteomes" id="UP000014680">
    <property type="component" value="Unassembled WGS sequence"/>
</dbReference>
<dbReference type="AlphaFoldDB" id="A0A0A1UAE7"/>
<keyword evidence="2" id="KW-0472">Membrane</keyword>